<dbReference type="SUPFAM" id="SSF55729">
    <property type="entry name" value="Acyl-CoA N-acyltransferases (Nat)"/>
    <property type="match status" value="1"/>
</dbReference>
<dbReference type="Pfam" id="PF00583">
    <property type="entry name" value="Acetyltransf_1"/>
    <property type="match status" value="1"/>
</dbReference>
<protein>
    <submittedName>
        <fullName evidence="2">GNAT family N-acetyltransferase</fullName>
        <ecNumber evidence="2">2.3.-.-</ecNumber>
    </submittedName>
</protein>
<evidence type="ECO:0000313" key="3">
    <source>
        <dbReference type="Proteomes" id="UP001597338"/>
    </source>
</evidence>
<keyword evidence="3" id="KW-1185">Reference proteome</keyword>
<accession>A0ABW4VAD2</accession>
<dbReference type="Proteomes" id="UP001597338">
    <property type="component" value="Unassembled WGS sequence"/>
</dbReference>
<sequence length="150" mass="16523">MADLQLVELTVDNLPAALGLPPQANDVEPVSPVAWSVAEAYVNPTAWPRVVLDGDDVVGFVMANWNPAEEVPEFRAGIWRLNVAREARRRGVGRFAVEQVAEEARRRGLDRITVLWVPGPDGPEEFYLRCGFRKTGSVVFDQVAGELLLG</sequence>
<proteinExistence type="predicted"/>
<evidence type="ECO:0000313" key="2">
    <source>
        <dbReference type="EMBL" id="MFD2027691.1"/>
    </source>
</evidence>
<dbReference type="InterPro" id="IPR000182">
    <property type="entry name" value="GNAT_dom"/>
</dbReference>
<keyword evidence="2" id="KW-0808">Transferase</keyword>
<dbReference type="CDD" id="cd04301">
    <property type="entry name" value="NAT_SF"/>
    <property type="match status" value="1"/>
</dbReference>
<gene>
    <name evidence="2" type="ORF">ACFSL2_19480</name>
</gene>
<organism evidence="2 3">
    <name type="scientific">Promicromonospora aerolata</name>
    <dbReference type="NCBI Taxonomy" id="195749"/>
    <lineage>
        <taxon>Bacteria</taxon>
        <taxon>Bacillati</taxon>
        <taxon>Actinomycetota</taxon>
        <taxon>Actinomycetes</taxon>
        <taxon>Micrococcales</taxon>
        <taxon>Promicromonosporaceae</taxon>
        <taxon>Promicromonospora</taxon>
    </lineage>
</organism>
<evidence type="ECO:0000259" key="1">
    <source>
        <dbReference type="PROSITE" id="PS51186"/>
    </source>
</evidence>
<dbReference type="Gene3D" id="3.40.630.30">
    <property type="match status" value="1"/>
</dbReference>
<keyword evidence="2" id="KW-0012">Acyltransferase</keyword>
<dbReference type="EMBL" id="JBHUHF010000001">
    <property type="protein sequence ID" value="MFD2027691.1"/>
    <property type="molecule type" value="Genomic_DNA"/>
</dbReference>
<reference evidence="3" key="1">
    <citation type="journal article" date="2019" name="Int. J. Syst. Evol. Microbiol.">
        <title>The Global Catalogue of Microorganisms (GCM) 10K type strain sequencing project: providing services to taxonomists for standard genome sequencing and annotation.</title>
        <authorList>
            <consortium name="The Broad Institute Genomics Platform"/>
            <consortium name="The Broad Institute Genome Sequencing Center for Infectious Disease"/>
            <person name="Wu L."/>
            <person name="Ma J."/>
        </authorList>
    </citation>
    <scope>NUCLEOTIDE SEQUENCE [LARGE SCALE GENOMIC DNA]</scope>
    <source>
        <strain evidence="3">CCM 7043</strain>
    </source>
</reference>
<dbReference type="PROSITE" id="PS51186">
    <property type="entry name" value="GNAT"/>
    <property type="match status" value="1"/>
</dbReference>
<dbReference type="RefSeq" id="WP_377199420.1">
    <property type="nucleotide sequence ID" value="NZ_JBHUHF010000001.1"/>
</dbReference>
<dbReference type="GO" id="GO:0016746">
    <property type="term" value="F:acyltransferase activity"/>
    <property type="evidence" value="ECO:0007669"/>
    <property type="project" value="UniProtKB-KW"/>
</dbReference>
<dbReference type="EC" id="2.3.-.-" evidence="2"/>
<comment type="caution">
    <text evidence="2">The sequence shown here is derived from an EMBL/GenBank/DDBJ whole genome shotgun (WGS) entry which is preliminary data.</text>
</comment>
<dbReference type="InterPro" id="IPR016181">
    <property type="entry name" value="Acyl_CoA_acyltransferase"/>
</dbReference>
<name>A0ABW4VAD2_9MICO</name>
<feature type="domain" description="N-acetyltransferase" evidence="1">
    <location>
        <begin position="4"/>
        <end position="150"/>
    </location>
</feature>